<dbReference type="EMBL" id="KQ241722">
    <property type="protein sequence ID" value="KNC85065.1"/>
    <property type="molecule type" value="Genomic_DNA"/>
</dbReference>
<keyword evidence="2" id="KW-1185">Reference proteome</keyword>
<proteinExistence type="predicted"/>
<dbReference type="Proteomes" id="UP000054560">
    <property type="component" value="Unassembled WGS sequence"/>
</dbReference>
<evidence type="ECO:0000313" key="1">
    <source>
        <dbReference type="EMBL" id="KNC85065.1"/>
    </source>
</evidence>
<organism evidence="1 2">
    <name type="scientific">Sphaeroforma arctica JP610</name>
    <dbReference type="NCBI Taxonomy" id="667725"/>
    <lineage>
        <taxon>Eukaryota</taxon>
        <taxon>Ichthyosporea</taxon>
        <taxon>Ichthyophonida</taxon>
        <taxon>Sphaeroforma</taxon>
    </lineage>
</organism>
<name>A0A0L0G7W4_9EUKA</name>
<evidence type="ECO:0000313" key="2">
    <source>
        <dbReference type="Proteomes" id="UP000054560"/>
    </source>
</evidence>
<dbReference type="GeneID" id="25903230"/>
<reference evidence="1 2" key="1">
    <citation type="submission" date="2011-02" db="EMBL/GenBank/DDBJ databases">
        <title>The Genome Sequence of Sphaeroforma arctica JP610.</title>
        <authorList>
            <consortium name="The Broad Institute Genome Sequencing Platform"/>
            <person name="Russ C."/>
            <person name="Cuomo C."/>
            <person name="Young S.K."/>
            <person name="Zeng Q."/>
            <person name="Gargeya S."/>
            <person name="Alvarado L."/>
            <person name="Berlin A."/>
            <person name="Chapman S.B."/>
            <person name="Chen Z."/>
            <person name="Freedman E."/>
            <person name="Gellesch M."/>
            <person name="Goldberg J."/>
            <person name="Griggs A."/>
            <person name="Gujja S."/>
            <person name="Heilman E."/>
            <person name="Heiman D."/>
            <person name="Howarth C."/>
            <person name="Mehta T."/>
            <person name="Neiman D."/>
            <person name="Pearson M."/>
            <person name="Roberts A."/>
            <person name="Saif S."/>
            <person name="Shea T."/>
            <person name="Shenoy N."/>
            <person name="Sisk P."/>
            <person name="Stolte C."/>
            <person name="Sykes S."/>
            <person name="White J."/>
            <person name="Yandava C."/>
            <person name="Burger G."/>
            <person name="Gray M.W."/>
            <person name="Holland P.W.H."/>
            <person name="King N."/>
            <person name="Lang F.B.F."/>
            <person name="Roger A.J."/>
            <person name="Ruiz-Trillo I."/>
            <person name="Haas B."/>
            <person name="Nusbaum C."/>
            <person name="Birren B."/>
        </authorList>
    </citation>
    <scope>NUCLEOTIDE SEQUENCE [LARGE SCALE GENOMIC DNA]</scope>
    <source>
        <strain evidence="1 2">JP610</strain>
    </source>
</reference>
<gene>
    <name evidence="1" type="ORF">SARC_02726</name>
</gene>
<dbReference type="RefSeq" id="XP_014158967.1">
    <property type="nucleotide sequence ID" value="XM_014303492.1"/>
</dbReference>
<sequence>MLLTSATLQIFEVLLQRFTPHTYGNLVLRNFPDGTFTQANSPGIIAAWEKVELWTQLVPSELRPLKSEDEEDDYHNYYLEAQKHAADCAAAKAKWCGSAGGLGQNINPNEENNNNHAAWFIS</sequence>
<accession>A0A0L0G7W4</accession>
<dbReference type="AlphaFoldDB" id="A0A0L0G7W4"/>
<protein>
    <submittedName>
        <fullName evidence="1">Uncharacterized protein</fullName>
    </submittedName>
</protein>